<dbReference type="GO" id="GO:0005829">
    <property type="term" value="C:cytosol"/>
    <property type="evidence" value="ECO:0007669"/>
    <property type="project" value="TreeGrafter"/>
</dbReference>
<keyword evidence="3 6" id="KW-0326">Glycosidase</keyword>
<dbReference type="PANTHER" id="PTHR10353">
    <property type="entry name" value="GLYCOSYL HYDROLASE"/>
    <property type="match status" value="1"/>
</dbReference>
<dbReference type="Pfam" id="PF00232">
    <property type="entry name" value="Glyco_hydro_1"/>
    <property type="match status" value="1"/>
</dbReference>
<dbReference type="PANTHER" id="PTHR10353:SF122">
    <property type="entry name" value="6-PHOSPHO-BETA-GLUCOSIDASE ASCB-RELATED"/>
    <property type="match status" value="1"/>
</dbReference>
<dbReference type="PROSITE" id="PS00572">
    <property type="entry name" value="GLYCOSYL_HYDROL_F1_1"/>
    <property type="match status" value="1"/>
</dbReference>
<dbReference type="InterPro" id="IPR033132">
    <property type="entry name" value="GH_1_N_CS"/>
</dbReference>
<dbReference type="FunFam" id="3.20.20.80:FF:000004">
    <property type="entry name" value="Beta-glucosidase 6-phospho-beta-glucosidase"/>
    <property type="match status" value="1"/>
</dbReference>
<name>A0A3E3ED84_9FIRM</name>
<dbReference type="RefSeq" id="WP_117581334.1">
    <property type="nucleotide sequence ID" value="NZ_QUSL01000011.1"/>
</dbReference>
<dbReference type="InterPro" id="IPR001360">
    <property type="entry name" value="Glyco_hydro_1"/>
</dbReference>
<evidence type="ECO:0000313" key="7">
    <source>
        <dbReference type="EMBL" id="RGD85405.1"/>
    </source>
</evidence>
<dbReference type="PROSITE" id="PS00653">
    <property type="entry name" value="GLYCOSYL_HYDROL_F1_2"/>
    <property type="match status" value="1"/>
</dbReference>
<comment type="similarity">
    <text evidence="1 5">Belongs to the glycosyl hydrolase 1 family.</text>
</comment>
<feature type="active site" description="Nucleophile" evidence="4">
    <location>
        <position position="369"/>
    </location>
</feature>
<evidence type="ECO:0000256" key="5">
    <source>
        <dbReference type="RuleBase" id="RU003690"/>
    </source>
</evidence>
<sequence length="473" mass="54491">MTKFKDDFLWGGSLAANQCEGAFDADGRGLDLMDVIPGGLEARQAAYASPLDYMNENIEYCPNRIAIDFYHRYKEDISLFGEMGFKCLRLSVNWTRLFPYGDEEQPNEKGLTYYDSLIDELLKHGIQPLITLNHFNVPLYLAKHYGGWANRKMIDFYCRLVRLLMTRYKGKVTKWLTFCEINVGLFQPYSTLGLLYRKGDNIEQIKYQAMHHQLLASALATKIGHEIDKNNQVGCMIAGGVVYPYTCHPSDVLKAFEENNKELMLTDVQVFGEYPYHMKAKMKKEGITIHMEKDDEEILKNNTVDFVAFSYYASKVVTTDHRLKINNYGKLQNPYCDASQWGWIIDPQGIRITLNFLQERFHKPLFIVENGLGAPDVVETDGSIKDDYRIEYLKAHIEQVKLALDDGIDLMGYLTWGPIDVISATEGQMTKRYGFIYVDRDDEGKGTLKRSKKKSFNWYKKVIQSNGEELENI</sequence>
<reference evidence="7 8" key="1">
    <citation type="submission" date="2018-08" db="EMBL/GenBank/DDBJ databases">
        <title>A genome reference for cultivated species of the human gut microbiota.</title>
        <authorList>
            <person name="Zou Y."/>
            <person name="Xue W."/>
            <person name="Luo G."/>
        </authorList>
    </citation>
    <scope>NUCLEOTIDE SEQUENCE [LARGE SCALE GENOMIC DNA]</scope>
    <source>
        <strain evidence="7 8">OM06-4</strain>
    </source>
</reference>
<accession>A0A3E3ED84</accession>
<keyword evidence="2 6" id="KW-0378">Hydrolase</keyword>
<evidence type="ECO:0000313" key="8">
    <source>
        <dbReference type="Proteomes" id="UP000261032"/>
    </source>
</evidence>
<dbReference type="GO" id="GO:0008422">
    <property type="term" value="F:beta-glucosidase activity"/>
    <property type="evidence" value="ECO:0007669"/>
    <property type="project" value="TreeGrafter"/>
</dbReference>
<dbReference type="SUPFAM" id="SSF51445">
    <property type="entry name" value="(Trans)glycosidases"/>
    <property type="match status" value="1"/>
</dbReference>
<evidence type="ECO:0000256" key="1">
    <source>
        <dbReference type="ARBA" id="ARBA00010838"/>
    </source>
</evidence>
<dbReference type="InterPro" id="IPR017853">
    <property type="entry name" value="GH"/>
</dbReference>
<dbReference type="GO" id="GO:0016052">
    <property type="term" value="P:carbohydrate catabolic process"/>
    <property type="evidence" value="ECO:0007669"/>
    <property type="project" value="TreeGrafter"/>
</dbReference>
<comment type="caution">
    <text evidence="7">The sequence shown here is derived from an EMBL/GenBank/DDBJ whole genome shotgun (WGS) entry which is preliminary data.</text>
</comment>
<dbReference type="EMBL" id="QUSL01000011">
    <property type="protein sequence ID" value="RGD85405.1"/>
    <property type="molecule type" value="Genomic_DNA"/>
</dbReference>
<dbReference type="NCBIfam" id="NF007158">
    <property type="entry name" value="PRK09593.1"/>
    <property type="match status" value="1"/>
</dbReference>
<evidence type="ECO:0000256" key="6">
    <source>
        <dbReference type="RuleBase" id="RU004468"/>
    </source>
</evidence>
<evidence type="ECO:0000256" key="3">
    <source>
        <dbReference type="ARBA" id="ARBA00023295"/>
    </source>
</evidence>
<gene>
    <name evidence="7" type="ORF">DXB93_08505</name>
</gene>
<proteinExistence type="inferred from homology"/>
<dbReference type="AlphaFoldDB" id="A0A3E3ED84"/>
<dbReference type="InterPro" id="IPR018120">
    <property type="entry name" value="Glyco_hydro_1_AS"/>
</dbReference>
<dbReference type="PRINTS" id="PR00131">
    <property type="entry name" value="GLHYDRLASE1"/>
</dbReference>
<protein>
    <submittedName>
        <fullName evidence="7">6-phospho-beta-glucosidase</fullName>
    </submittedName>
</protein>
<evidence type="ECO:0000256" key="2">
    <source>
        <dbReference type="ARBA" id="ARBA00022801"/>
    </source>
</evidence>
<dbReference type="Proteomes" id="UP000261032">
    <property type="component" value="Unassembled WGS sequence"/>
</dbReference>
<evidence type="ECO:0000256" key="4">
    <source>
        <dbReference type="PROSITE-ProRule" id="PRU10055"/>
    </source>
</evidence>
<dbReference type="Gene3D" id="3.20.20.80">
    <property type="entry name" value="Glycosidases"/>
    <property type="match status" value="1"/>
</dbReference>
<organism evidence="7 8">
    <name type="scientific">Thomasclavelia ramosa</name>
    <dbReference type="NCBI Taxonomy" id="1547"/>
    <lineage>
        <taxon>Bacteria</taxon>
        <taxon>Bacillati</taxon>
        <taxon>Bacillota</taxon>
        <taxon>Erysipelotrichia</taxon>
        <taxon>Erysipelotrichales</taxon>
        <taxon>Coprobacillaceae</taxon>
        <taxon>Thomasclavelia</taxon>
    </lineage>
</organism>